<reference evidence="2 3" key="1">
    <citation type="submission" date="2015-09" db="EMBL/GenBank/DDBJ databases">
        <authorList>
            <consortium name="Pathogen Informatics"/>
        </authorList>
    </citation>
    <scope>NUCLEOTIDE SEQUENCE [LARGE SCALE GENOMIC DNA]</scope>
    <source>
        <strain evidence="2 3">2789STDY5834876</strain>
    </source>
</reference>
<dbReference type="GO" id="GO:0004534">
    <property type="term" value="F:5'-3' RNA exonuclease activity"/>
    <property type="evidence" value="ECO:0007669"/>
    <property type="project" value="TreeGrafter"/>
</dbReference>
<dbReference type="STRING" id="39482.ERS852491_02413"/>
<evidence type="ECO:0000313" key="3">
    <source>
        <dbReference type="Proteomes" id="UP000095544"/>
    </source>
</evidence>
<proteinExistence type="predicted"/>
<keyword evidence="2" id="KW-0378">Hydrolase</keyword>
<dbReference type="InterPro" id="IPR016195">
    <property type="entry name" value="Pol/histidinol_Pase-like"/>
</dbReference>
<dbReference type="CDD" id="cd07438">
    <property type="entry name" value="PHP_HisPPase_AMP"/>
    <property type="match status" value="1"/>
</dbReference>
<evidence type="ECO:0000259" key="1">
    <source>
        <dbReference type="SMART" id="SM00481"/>
    </source>
</evidence>
<dbReference type="Proteomes" id="UP000095544">
    <property type="component" value="Unassembled WGS sequence"/>
</dbReference>
<dbReference type="RefSeq" id="WP_055153346.1">
    <property type="nucleotide sequence ID" value="NZ_CYZU01000021.1"/>
</dbReference>
<evidence type="ECO:0000313" key="2">
    <source>
        <dbReference type="EMBL" id="CUO50605.1"/>
    </source>
</evidence>
<dbReference type="InterPro" id="IPR003141">
    <property type="entry name" value="Pol/His_phosphatase_N"/>
</dbReference>
<feature type="domain" description="Polymerase/histidinol phosphatase N-terminal" evidence="1">
    <location>
        <begin position="8"/>
        <end position="82"/>
    </location>
</feature>
<dbReference type="EMBL" id="CYZU01000021">
    <property type="protein sequence ID" value="CUO50605.1"/>
    <property type="molecule type" value="Genomic_DNA"/>
</dbReference>
<dbReference type="PANTHER" id="PTHR42924:SF3">
    <property type="entry name" value="POLYMERASE_HISTIDINOL PHOSPHATASE N-TERMINAL DOMAIN-CONTAINING PROTEIN"/>
    <property type="match status" value="1"/>
</dbReference>
<dbReference type="InterPro" id="IPR052018">
    <property type="entry name" value="PHP_domain"/>
</dbReference>
<protein>
    <submittedName>
        <fullName evidence="2">Histidinol phosphatase and related hydrolases of the PHP family</fullName>
    </submittedName>
</protein>
<name>A0A174FR59_9FIRM</name>
<dbReference type="PANTHER" id="PTHR42924">
    <property type="entry name" value="EXONUCLEASE"/>
    <property type="match status" value="1"/>
</dbReference>
<sequence>MEKCNYACDLHTHTTRSDGADTPPEVICRAAALGVRVLALTDHDAVPEQRYMDEDGHQTDLLELAETLGVKLLLGTEISCETDVEDVHIVCLGCRWEDAWFAELERELSRSRSEGYQKLLKRLREDGMHITWEEVLDNGGHPVSEAHVLKKMIFEQMARKGYAKDWKQAKLMVRNTPGYQIKRKKPDPAALIREVHRAGGIAILAHPLLIAEQPETDGTIMTRKAYIDRLVEAGLDGIEACYTYDKTSYEGVLTKSEAEAYIRENYADRVAIMSGGSDYHADQKKGAAHPRELGECGVTEEYFYGNRTLAALLQRNI</sequence>
<dbReference type="SUPFAM" id="SSF89550">
    <property type="entry name" value="PHP domain-like"/>
    <property type="match status" value="1"/>
</dbReference>
<dbReference type="AlphaFoldDB" id="A0A174FR59"/>
<accession>A0A174FR59</accession>
<dbReference type="GO" id="GO:0035312">
    <property type="term" value="F:5'-3' DNA exonuclease activity"/>
    <property type="evidence" value="ECO:0007669"/>
    <property type="project" value="TreeGrafter"/>
</dbReference>
<dbReference type="Gene3D" id="1.10.150.650">
    <property type="match status" value="1"/>
</dbReference>
<dbReference type="SMART" id="SM00481">
    <property type="entry name" value="POLIIIAc"/>
    <property type="match status" value="1"/>
</dbReference>
<dbReference type="OrthoDB" id="9804333at2"/>
<dbReference type="Gene3D" id="3.20.20.140">
    <property type="entry name" value="Metal-dependent hydrolases"/>
    <property type="match status" value="1"/>
</dbReference>
<gene>
    <name evidence="2" type="ORF">ERS852491_02413</name>
</gene>
<organism evidence="2 3">
    <name type="scientific">Faecalicatena contorta</name>
    <dbReference type="NCBI Taxonomy" id="39482"/>
    <lineage>
        <taxon>Bacteria</taxon>
        <taxon>Bacillati</taxon>
        <taxon>Bacillota</taxon>
        <taxon>Clostridia</taxon>
        <taxon>Lachnospirales</taxon>
        <taxon>Lachnospiraceae</taxon>
        <taxon>Faecalicatena</taxon>
    </lineage>
</organism>
<dbReference type="InterPro" id="IPR004013">
    <property type="entry name" value="PHP_dom"/>
</dbReference>
<dbReference type="Pfam" id="PF02811">
    <property type="entry name" value="PHP"/>
    <property type="match status" value="1"/>
</dbReference>